<evidence type="ECO:0000313" key="2">
    <source>
        <dbReference type="Proteomes" id="UP000184315"/>
    </source>
</evidence>
<accession>A0A1J1LFY6</accession>
<dbReference type="STRING" id="671072.PL9214291086"/>
<dbReference type="AlphaFoldDB" id="A0A1J1LFY6"/>
<dbReference type="Proteomes" id="UP000184315">
    <property type="component" value="Unassembled WGS sequence"/>
</dbReference>
<reference evidence="2" key="1">
    <citation type="submission" date="2015-10" db="EMBL/GenBank/DDBJ databases">
        <authorList>
            <person name="Regsiter A."/>
            <person name="william w."/>
        </authorList>
    </citation>
    <scope>NUCLEOTIDE SEQUENCE [LARGE SCALE GENOMIC DNA]</scope>
</reference>
<dbReference type="EMBL" id="CZDF01000132">
    <property type="protein sequence ID" value="CUR31495.1"/>
    <property type="molecule type" value="Genomic_DNA"/>
</dbReference>
<organism evidence="1 2">
    <name type="scientific">Planktothrix tepida PCC 9214</name>
    <dbReference type="NCBI Taxonomy" id="671072"/>
    <lineage>
        <taxon>Bacteria</taxon>
        <taxon>Bacillati</taxon>
        <taxon>Cyanobacteriota</taxon>
        <taxon>Cyanophyceae</taxon>
        <taxon>Oscillatoriophycideae</taxon>
        <taxon>Oscillatoriales</taxon>
        <taxon>Microcoleaceae</taxon>
        <taxon>Planktothrix</taxon>
    </lineage>
</organism>
<protein>
    <submittedName>
        <fullName evidence="1">Uncharacterized protein</fullName>
    </submittedName>
</protein>
<gene>
    <name evidence="1" type="ORF">PL9214291086</name>
</gene>
<evidence type="ECO:0000313" key="1">
    <source>
        <dbReference type="EMBL" id="CUR31495.1"/>
    </source>
</evidence>
<sequence>MVSLVDAIAILLSKNLKKYLTHPSTQCYENMTFNYPVCPHPSDIIKNWLFIDLTPLLNLRSGIL</sequence>
<proteinExistence type="predicted"/>
<keyword evidence="2" id="KW-1185">Reference proteome</keyword>
<name>A0A1J1LFY6_9CYAN</name>